<feature type="compositionally biased region" description="Basic and acidic residues" evidence="2">
    <location>
        <begin position="27"/>
        <end position="36"/>
    </location>
</feature>
<feature type="compositionally biased region" description="Polar residues" evidence="2">
    <location>
        <begin position="39"/>
        <end position="58"/>
    </location>
</feature>
<feature type="compositionally biased region" description="Low complexity" evidence="2">
    <location>
        <begin position="243"/>
        <end position="255"/>
    </location>
</feature>
<evidence type="ECO:0000256" key="2">
    <source>
        <dbReference type="SAM" id="MobiDB-lite"/>
    </source>
</evidence>
<feature type="compositionally biased region" description="Basic and acidic residues" evidence="2">
    <location>
        <begin position="264"/>
        <end position="276"/>
    </location>
</feature>
<feature type="region of interest" description="Disordered" evidence="2">
    <location>
        <begin position="1"/>
        <end position="63"/>
    </location>
</feature>
<reference evidence="3" key="1">
    <citation type="submission" date="2021-02" db="EMBL/GenBank/DDBJ databases">
        <authorList>
            <person name="Dougan E. K."/>
            <person name="Rhodes N."/>
            <person name="Thang M."/>
            <person name="Chan C."/>
        </authorList>
    </citation>
    <scope>NUCLEOTIDE SEQUENCE</scope>
</reference>
<dbReference type="EMBL" id="CAJNNV010006119">
    <property type="protein sequence ID" value="CAE8593105.1"/>
    <property type="molecule type" value="Genomic_DNA"/>
</dbReference>
<gene>
    <name evidence="3" type="ORF">PGLA1383_LOCUS11718</name>
</gene>
<keyword evidence="4" id="KW-1185">Reference proteome</keyword>
<feature type="non-terminal residue" evidence="3">
    <location>
        <position position="493"/>
    </location>
</feature>
<feature type="region of interest" description="Disordered" evidence="2">
    <location>
        <begin position="240"/>
        <end position="276"/>
    </location>
</feature>
<comment type="caution">
    <text evidence="3">The sequence shown here is derived from an EMBL/GenBank/DDBJ whole genome shotgun (WGS) entry which is preliminary data.</text>
</comment>
<protein>
    <submittedName>
        <fullName evidence="3">Uncharacterized protein</fullName>
    </submittedName>
</protein>
<evidence type="ECO:0000313" key="4">
    <source>
        <dbReference type="Proteomes" id="UP000654075"/>
    </source>
</evidence>
<organism evidence="3 4">
    <name type="scientific">Polarella glacialis</name>
    <name type="common">Dinoflagellate</name>
    <dbReference type="NCBI Taxonomy" id="89957"/>
    <lineage>
        <taxon>Eukaryota</taxon>
        <taxon>Sar</taxon>
        <taxon>Alveolata</taxon>
        <taxon>Dinophyceae</taxon>
        <taxon>Suessiales</taxon>
        <taxon>Suessiaceae</taxon>
        <taxon>Polarella</taxon>
    </lineage>
</organism>
<feature type="coiled-coil region" evidence="1">
    <location>
        <begin position="332"/>
        <end position="430"/>
    </location>
</feature>
<sequence length="493" mass="54078">MGLGCGKALLPNEPPLPADAQFPAEPSEFKEEDDWRVLLTSSPGDRVQSSPSPPSTRQGLAVAPPAGVRNLHLQQTKIAPPELSAAAVKAAARAGVPLPNLDEDEPYGMDKFAEEAPGFEPSDLEQAVVQHTRGYGGEDISGCLRDAGAEVVAKSQGSLMKTDLSRPMAMAGGETSELLALRAELEDRNRAFKALQRNYDSVSSVGAADREELQMLRKRYTDFDKEALDLQKDNDRLNKQLRDQSQQQSAASGDRQQLEQRASQAERKVKDLQEAATDAKKQLKDLQEMLKSERDKSQAVAKQLTLSQRAAESRGQELEELKAVTRAQSQGAAAAEAQLQELRVQLANAHSRAEQQLKEAEAHCGRLNEDRQRQVDTLREALERERSLVEAVRQELGHGQQSLAAAAAERAEAQRRIAEADERLRQGLEAAEAERLAEQERLATRLAAAEAAASAAEATAGWELEEERAKVARALEEQRCALREQEEQRLALE</sequence>
<name>A0A813DYU8_POLGL</name>
<dbReference type="AlphaFoldDB" id="A0A813DYU8"/>
<dbReference type="Proteomes" id="UP000654075">
    <property type="component" value="Unassembled WGS sequence"/>
</dbReference>
<keyword evidence="1" id="KW-0175">Coiled coil</keyword>
<evidence type="ECO:0000256" key="1">
    <source>
        <dbReference type="SAM" id="Coils"/>
    </source>
</evidence>
<proteinExistence type="predicted"/>
<evidence type="ECO:0000313" key="3">
    <source>
        <dbReference type="EMBL" id="CAE8593105.1"/>
    </source>
</evidence>
<accession>A0A813DYU8</accession>